<sequence>MDFEKSPRQQAMDESNAMGVVRTGLNEEDKELSKIAETPKACTTKATLIFADLDKDMGKQ</sequence>
<keyword evidence="3" id="KW-1185">Reference proteome</keyword>
<evidence type="ECO:0000313" key="3">
    <source>
        <dbReference type="Proteomes" id="UP000222788"/>
    </source>
</evidence>
<gene>
    <name evidence="2" type="ORF">CFIMG_005149RA</name>
</gene>
<evidence type="ECO:0000313" key="2">
    <source>
        <dbReference type="EMBL" id="PHH52572.1"/>
    </source>
</evidence>
<reference evidence="2 3" key="1">
    <citation type="journal article" date="2013" name="Fungal Biol.">
        <title>Analysis of microsatellite markers in the genome of the plant pathogen Ceratocystis fimbriata.</title>
        <authorList>
            <person name="Simpson M.C."/>
            <person name="Wilken P.M."/>
            <person name="Coetzee M.P."/>
            <person name="Wingfield M.J."/>
            <person name="Wingfield B.D."/>
        </authorList>
    </citation>
    <scope>NUCLEOTIDE SEQUENCE [LARGE SCALE GENOMIC DNA]</scope>
    <source>
        <strain evidence="2 3">CBS 114723</strain>
    </source>
</reference>
<name>A0A2C5X3K2_9PEZI</name>
<evidence type="ECO:0000256" key="1">
    <source>
        <dbReference type="SAM" id="MobiDB-lite"/>
    </source>
</evidence>
<dbReference type="EMBL" id="APWK03000063">
    <property type="protein sequence ID" value="PHH52572.1"/>
    <property type="molecule type" value="Genomic_DNA"/>
</dbReference>
<comment type="caution">
    <text evidence="2">The sequence shown here is derived from an EMBL/GenBank/DDBJ whole genome shotgun (WGS) entry which is preliminary data.</text>
</comment>
<organism evidence="2 3">
    <name type="scientific">Ceratocystis fimbriata CBS 114723</name>
    <dbReference type="NCBI Taxonomy" id="1035309"/>
    <lineage>
        <taxon>Eukaryota</taxon>
        <taxon>Fungi</taxon>
        <taxon>Dikarya</taxon>
        <taxon>Ascomycota</taxon>
        <taxon>Pezizomycotina</taxon>
        <taxon>Sordariomycetes</taxon>
        <taxon>Hypocreomycetidae</taxon>
        <taxon>Microascales</taxon>
        <taxon>Ceratocystidaceae</taxon>
        <taxon>Ceratocystis</taxon>
    </lineage>
</organism>
<proteinExistence type="predicted"/>
<protein>
    <submittedName>
        <fullName evidence="2">Uncharacterized protein</fullName>
    </submittedName>
</protein>
<accession>A0A2C5X3K2</accession>
<reference evidence="2 3" key="2">
    <citation type="journal article" date="2013" name="IMA Fungus">
        <title>IMA Genome-F 1: Ceratocystis fimbriata: Draft nuclear genome sequence for the plant pathogen, Ceratocystis fimbriata.</title>
        <authorList>
            <person name="Wilken P.M."/>
            <person name="Steenkamp E.T."/>
            <person name="Wingfield M.J."/>
            <person name="de Beer Z.W."/>
            <person name="Wingfield B.D."/>
        </authorList>
    </citation>
    <scope>NUCLEOTIDE SEQUENCE [LARGE SCALE GENOMIC DNA]</scope>
    <source>
        <strain evidence="2 3">CBS 114723</strain>
    </source>
</reference>
<feature type="region of interest" description="Disordered" evidence="1">
    <location>
        <begin position="1"/>
        <end position="20"/>
    </location>
</feature>
<dbReference type="Proteomes" id="UP000222788">
    <property type="component" value="Unassembled WGS sequence"/>
</dbReference>
<dbReference type="AlphaFoldDB" id="A0A2C5X3K2"/>